<dbReference type="CDD" id="cd03590">
    <property type="entry name" value="CLECT_DC-SIGN_like"/>
    <property type="match status" value="1"/>
</dbReference>
<dbReference type="GeneTree" id="ENSGT01020000230338"/>
<dbReference type="InterPro" id="IPR033989">
    <property type="entry name" value="CD209-like_CTLD"/>
</dbReference>
<evidence type="ECO:0000313" key="7">
    <source>
        <dbReference type="Proteomes" id="UP000005207"/>
    </source>
</evidence>
<feature type="domain" description="C-type lectin" evidence="5">
    <location>
        <begin position="192"/>
        <end position="302"/>
    </location>
</feature>
<reference evidence="6" key="2">
    <citation type="submission" date="2025-08" db="UniProtKB">
        <authorList>
            <consortium name="Ensembl"/>
        </authorList>
    </citation>
    <scope>IDENTIFICATION</scope>
</reference>
<dbReference type="GO" id="GO:0030246">
    <property type="term" value="F:carbohydrate binding"/>
    <property type="evidence" value="ECO:0007669"/>
    <property type="project" value="UniProtKB-KW"/>
</dbReference>
<keyword evidence="4" id="KW-1133">Transmembrane helix</keyword>
<sequence>MSFCVCVFHSSYYLQLLKAPLLEDLQTNHSNLTATAEQLQTSYNNLQREKDALSILFNALRLKEVQLESNYTVLKREKDQLQRSYNTLNRNKHQTDQSYNALRKEKEQLQTRYNTLRKEKEQLQTNYSRLATAREELQSKVKRMTTKLNGMLPMLQLKFTKIISIVVFFIFWIFFLCDEFAGIPCQAHWRRFDISCYFVSTLKKNWTESRKACIAEGADLLVIDSAEEQVRNKERQNTWIGLTDTLKEGVWTWVDGTPITIEYWQPGQPNDFKNQDCGEYVSSDKGSWNDDGCFASQNYICEK</sequence>
<accession>A0A669EZE0</accession>
<dbReference type="InterPro" id="IPR001304">
    <property type="entry name" value="C-type_lectin-like"/>
</dbReference>
<gene>
    <name evidence="6" type="primary">LOC102082083</name>
</gene>
<dbReference type="InterPro" id="IPR016187">
    <property type="entry name" value="CTDL_fold"/>
</dbReference>
<dbReference type="PROSITE" id="PS50041">
    <property type="entry name" value="C_TYPE_LECTIN_2"/>
    <property type="match status" value="1"/>
</dbReference>
<keyword evidence="4" id="KW-0472">Membrane</keyword>
<dbReference type="Pfam" id="PF00059">
    <property type="entry name" value="Lectin_C"/>
    <property type="match status" value="1"/>
</dbReference>
<dbReference type="SMART" id="SM00034">
    <property type="entry name" value="CLECT"/>
    <property type="match status" value="1"/>
</dbReference>
<feature type="transmembrane region" description="Helical" evidence="4">
    <location>
        <begin position="159"/>
        <end position="176"/>
    </location>
</feature>
<evidence type="ECO:0000256" key="2">
    <source>
        <dbReference type="ARBA" id="ARBA00023157"/>
    </source>
</evidence>
<dbReference type="Gene3D" id="3.10.100.10">
    <property type="entry name" value="Mannose-Binding Protein A, subunit A"/>
    <property type="match status" value="1"/>
</dbReference>
<dbReference type="InterPro" id="IPR050111">
    <property type="entry name" value="C-type_lectin/snaclec_domain"/>
</dbReference>
<keyword evidence="1" id="KW-0430">Lectin</keyword>
<dbReference type="PROSITE" id="PS00615">
    <property type="entry name" value="C_TYPE_LECTIN_1"/>
    <property type="match status" value="1"/>
</dbReference>
<evidence type="ECO:0000256" key="1">
    <source>
        <dbReference type="ARBA" id="ARBA00022734"/>
    </source>
</evidence>
<dbReference type="Gene3D" id="1.20.5.400">
    <property type="match status" value="3"/>
</dbReference>
<dbReference type="InterPro" id="IPR016186">
    <property type="entry name" value="C-type_lectin-like/link_sf"/>
</dbReference>
<evidence type="ECO:0000313" key="6">
    <source>
        <dbReference type="Ensembl" id="ENSONIP00000076257.1"/>
    </source>
</evidence>
<keyword evidence="4" id="KW-0812">Transmembrane</keyword>
<evidence type="ECO:0000256" key="4">
    <source>
        <dbReference type="SAM" id="Phobius"/>
    </source>
</evidence>
<keyword evidence="7" id="KW-1185">Reference proteome</keyword>
<reference evidence="6" key="3">
    <citation type="submission" date="2025-09" db="UniProtKB">
        <authorList>
            <consortium name="Ensembl"/>
        </authorList>
    </citation>
    <scope>IDENTIFICATION</scope>
</reference>
<dbReference type="InterPro" id="IPR018378">
    <property type="entry name" value="C-type_lectin_CS"/>
</dbReference>
<dbReference type="AlphaFoldDB" id="A0A669EZE0"/>
<dbReference type="Ensembl" id="ENSONIT00000074004.1">
    <property type="protein sequence ID" value="ENSONIP00000076257.1"/>
    <property type="gene ID" value="ENSONIG00000001429.2"/>
</dbReference>
<protein>
    <recommendedName>
        <fullName evidence="5">C-type lectin domain-containing protein</fullName>
    </recommendedName>
</protein>
<reference evidence="7" key="1">
    <citation type="submission" date="2012-01" db="EMBL/GenBank/DDBJ databases">
        <title>The Genome Sequence of Oreochromis niloticus (Nile Tilapia).</title>
        <authorList>
            <consortium name="Broad Institute Genome Assembly Team"/>
            <consortium name="Broad Institute Sequencing Platform"/>
            <person name="Di Palma F."/>
            <person name="Johnson J."/>
            <person name="Lander E.S."/>
            <person name="Lindblad-Toh K."/>
        </authorList>
    </citation>
    <scope>NUCLEOTIDE SEQUENCE [LARGE SCALE GENOMIC DNA]</scope>
</reference>
<evidence type="ECO:0000259" key="5">
    <source>
        <dbReference type="PROSITE" id="PS50041"/>
    </source>
</evidence>
<evidence type="ECO:0000256" key="3">
    <source>
        <dbReference type="SAM" id="Coils"/>
    </source>
</evidence>
<proteinExistence type="predicted"/>
<name>A0A669EZE0_ORENI</name>
<keyword evidence="2" id="KW-1015">Disulfide bond</keyword>
<dbReference type="Proteomes" id="UP000005207">
    <property type="component" value="Linkage group LG2"/>
</dbReference>
<dbReference type="SUPFAM" id="SSF56436">
    <property type="entry name" value="C-type lectin-like"/>
    <property type="match status" value="1"/>
</dbReference>
<organism evidence="6 7">
    <name type="scientific">Oreochromis niloticus</name>
    <name type="common">Nile tilapia</name>
    <name type="synonym">Tilapia nilotica</name>
    <dbReference type="NCBI Taxonomy" id="8128"/>
    <lineage>
        <taxon>Eukaryota</taxon>
        <taxon>Metazoa</taxon>
        <taxon>Chordata</taxon>
        <taxon>Craniata</taxon>
        <taxon>Vertebrata</taxon>
        <taxon>Euteleostomi</taxon>
        <taxon>Actinopterygii</taxon>
        <taxon>Neopterygii</taxon>
        <taxon>Teleostei</taxon>
        <taxon>Neoteleostei</taxon>
        <taxon>Acanthomorphata</taxon>
        <taxon>Ovalentaria</taxon>
        <taxon>Cichlomorphae</taxon>
        <taxon>Cichliformes</taxon>
        <taxon>Cichlidae</taxon>
        <taxon>African cichlids</taxon>
        <taxon>Pseudocrenilabrinae</taxon>
        <taxon>Oreochromini</taxon>
        <taxon>Oreochromis</taxon>
    </lineage>
</organism>
<keyword evidence="3" id="KW-0175">Coiled coil</keyword>
<feature type="coiled-coil region" evidence="3">
    <location>
        <begin position="22"/>
        <end position="147"/>
    </location>
</feature>
<dbReference type="OMA" id="IFFLCDE"/>
<dbReference type="PANTHER" id="PTHR22803">
    <property type="entry name" value="MANNOSE, PHOSPHOLIPASE, LECTIN RECEPTOR RELATED"/>
    <property type="match status" value="1"/>
</dbReference>